<protein>
    <submittedName>
        <fullName evidence="7">ABC transporter substrate-binding protein</fullName>
    </submittedName>
</protein>
<dbReference type="Pfam" id="PF01547">
    <property type="entry name" value="SBP_bac_1"/>
    <property type="match status" value="1"/>
</dbReference>
<keyword evidence="4" id="KW-0564">Palmitate</keyword>
<keyword evidence="3" id="KW-0472">Membrane</keyword>
<dbReference type="EMBL" id="DXBG01000024">
    <property type="protein sequence ID" value="HIZ64488.1"/>
    <property type="molecule type" value="Genomic_DNA"/>
</dbReference>
<evidence type="ECO:0000256" key="2">
    <source>
        <dbReference type="ARBA" id="ARBA00022729"/>
    </source>
</evidence>
<name>A0A9D2FPA3_9FIRM</name>
<evidence type="ECO:0000256" key="1">
    <source>
        <dbReference type="ARBA" id="ARBA00022475"/>
    </source>
</evidence>
<accession>A0A9D2FPA3</accession>
<keyword evidence="1" id="KW-1003">Cell membrane</keyword>
<keyword evidence="5" id="KW-0449">Lipoprotein</keyword>
<dbReference type="Proteomes" id="UP000824056">
    <property type="component" value="Unassembled WGS sequence"/>
</dbReference>
<evidence type="ECO:0000256" key="5">
    <source>
        <dbReference type="ARBA" id="ARBA00023288"/>
    </source>
</evidence>
<dbReference type="PANTHER" id="PTHR43649">
    <property type="entry name" value="ARABINOSE-BINDING PROTEIN-RELATED"/>
    <property type="match status" value="1"/>
</dbReference>
<gene>
    <name evidence="7" type="ORF">H9809_01060</name>
</gene>
<reference evidence="7" key="2">
    <citation type="submission" date="2021-04" db="EMBL/GenBank/DDBJ databases">
        <authorList>
            <person name="Gilroy R."/>
        </authorList>
    </citation>
    <scope>NUCLEOTIDE SEQUENCE</scope>
    <source>
        <strain evidence="7">1068</strain>
    </source>
</reference>
<dbReference type="PROSITE" id="PS51257">
    <property type="entry name" value="PROKAR_LIPOPROTEIN"/>
    <property type="match status" value="1"/>
</dbReference>
<dbReference type="SUPFAM" id="SSF53850">
    <property type="entry name" value="Periplasmic binding protein-like II"/>
    <property type="match status" value="1"/>
</dbReference>
<dbReference type="InterPro" id="IPR006059">
    <property type="entry name" value="SBP"/>
</dbReference>
<evidence type="ECO:0000256" key="6">
    <source>
        <dbReference type="SAM" id="SignalP"/>
    </source>
</evidence>
<comment type="caution">
    <text evidence="7">The sequence shown here is derived from an EMBL/GenBank/DDBJ whole genome shotgun (WGS) entry which is preliminary data.</text>
</comment>
<evidence type="ECO:0000313" key="7">
    <source>
        <dbReference type="EMBL" id="HIZ64488.1"/>
    </source>
</evidence>
<dbReference type="AlphaFoldDB" id="A0A9D2FPA3"/>
<sequence>MKKEILKRTAAMTMASMMVLSLAACGGQDKEEGGNGGSTANVPAINDITLGEDYQDIKADIKILTNRTDIVDTVYKGYAEEFMELYPNISVEYEGITDYEESLQLRLSTGDWGDICYIPSSVDKSELATYFTPMGDFDTLDGIYNYCQEKTNEGKVYGIANGGTASGVAYNKRIWEGAGITELPKTPDEFIDDLKLIQEKTDAIPLYTNFAAGWTMGAWNDYTGIAATGDPDFKNNKLLHTKDPFSKTDDMTGPYAVYYTLYEAVNQKLVEEDPASSDWESSKGKINNGEIATMVLGSWCVEQFKGAGDNGDDIGYMPFPISIDGKQYVSTGGNYSYGINCQASEDNQIAAMLYVKWILEESTMFSDEGSIPALKNGELPACLDGLEGAELLSDNPAQEGEEGLYDDMCNESELLNGDYAVSEVLEAALYDSDTLDNMMSTWNEKWASAQANLGVEVTE</sequence>
<proteinExistence type="predicted"/>
<feature type="chain" id="PRO_5039635366" evidence="6">
    <location>
        <begin position="24"/>
        <end position="459"/>
    </location>
</feature>
<keyword evidence="2 6" id="KW-0732">Signal</keyword>
<evidence type="ECO:0000313" key="8">
    <source>
        <dbReference type="Proteomes" id="UP000824056"/>
    </source>
</evidence>
<organism evidence="7 8">
    <name type="scientific">Candidatus Blautia pullicola</name>
    <dbReference type="NCBI Taxonomy" id="2838498"/>
    <lineage>
        <taxon>Bacteria</taxon>
        <taxon>Bacillati</taxon>
        <taxon>Bacillota</taxon>
        <taxon>Clostridia</taxon>
        <taxon>Lachnospirales</taxon>
        <taxon>Lachnospiraceae</taxon>
        <taxon>Blautia</taxon>
    </lineage>
</organism>
<reference evidence="7" key="1">
    <citation type="journal article" date="2021" name="PeerJ">
        <title>Extensive microbial diversity within the chicken gut microbiome revealed by metagenomics and culture.</title>
        <authorList>
            <person name="Gilroy R."/>
            <person name="Ravi A."/>
            <person name="Getino M."/>
            <person name="Pursley I."/>
            <person name="Horton D.L."/>
            <person name="Alikhan N.F."/>
            <person name="Baker D."/>
            <person name="Gharbi K."/>
            <person name="Hall N."/>
            <person name="Watson M."/>
            <person name="Adriaenssens E.M."/>
            <person name="Foster-Nyarko E."/>
            <person name="Jarju S."/>
            <person name="Secka A."/>
            <person name="Antonio M."/>
            <person name="Oren A."/>
            <person name="Chaudhuri R.R."/>
            <person name="La Ragione R."/>
            <person name="Hildebrand F."/>
            <person name="Pallen M.J."/>
        </authorList>
    </citation>
    <scope>NUCLEOTIDE SEQUENCE</scope>
    <source>
        <strain evidence="7">1068</strain>
    </source>
</reference>
<dbReference type="PANTHER" id="PTHR43649:SF33">
    <property type="entry name" value="POLYGALACTURONAN_RHAMNOGALACTURONAN-BINDING PROTEIN YTCQ"/>
    <property type="match status" value="1"/>
</dbReference>
<dbReference type="InterPro" id="IPR050490">
    <property type="entry name" value="Bact_solute-bd_prot1"/>
</dbReference>
<evidence type="ECO:0000256" key="4">
    <source>
        <dbReference type="ARBA" id="ARBA00023139"/>
    </source>
</evidence>
<evidence type="ECO:0000256" key="3">
    <source>
        <dbReference type="ARBA" id="ARBA00023136"/>
    </source>
</evidence>
<feature type="signal peptide" evidence="6">
    <location>
        <begin position="1"/>
        <end position="23"/>
    </location>
</feature>
<dbReference type="Gene3D" id="3.40.190.10">
    <property type="entry name" value="Periplasmic binding protein-like II"/>
    <property type="match status" value="2"/>
</dbReference>